<comment type="caution">
    <text evidence="2">The sequence shown here is derived from an EMBL/GenBank/DDBJ whole genome shotgun (WGS) entry which is preliminary data.</text>
</comment>
<dbReference type="InterPro" id="IPR015320">
    <property type="entry name" value="TopoVI_B_transducer"/>
</dbReference>
<evidence type="ECO:0000313" key="2">
    <source>
        <dbReference type="EMBL" id="KAF9587647.1"/>
    </source>
</evidence>
<dbReference type="AlphaFoldDB" id="A0A835LCP3"/>
<gene>
    <name evidence="2" type="ORF">IFM89_004479</name>
</gene>
<reference evidence="2 3" key="1">
    <citation type="submission" date="2020-10" db="EMBL/GenBank/DDBJ databases">
        <title>The Coptis chinensis genome and diversification of protoberbering-type alkaloids.</title>
        <authorList>
            <person name="Wang B."/>
            <person name="Shu S."/>
            <person name="Song C."/>
            <person name="Liu Y."/>
        </authorList>
    </citation>
    <scope>NUCLEOTIDE SEQUENCE [LARGE SCALE GENOMIC DNA]</scope>
    <source>
        <strain evidence="2">HL-2020</strain>
        <tissue evidence="2">Leaf</tissue>
    </source>
</reference>
<feature type="domain" description="DNA topoisomerase VI subunit B transducer" evidence="1">
    <location>
        <begin position="5"/>
        <end position="138"/>
    </location>
</feature>
<dbReference type="InterPro" id="IPR014721">
    <property type="entry name" value="Ribsml_uS5_D2-typ_fold_subgr"/>
</dbReference>
<evidence type="ECO:0000259" key="1">
    <source>
        <dbReference type="Pfam" id="PF09239"/>
    </source>
</evidence>
<organism evidence="2 3">
    <name type="scientific">Coptis chinensis</name>
    <dbReference type="NCBI Taxonomy" id="261450"/>
    <lineage>
        <taxon>Eukaryota</taxon>
        <taxon>Viridiplantae</taxon>
        <taxon>Streptophyta</taxon>
        <taxon>Embryophyta</taxon>
        <taxon>Tracheophyta</taxon>
        <taxon>Spermatophyta</taxon>
        <taxon>Magnoliopsida</taxon>
        <taxon>Ranunculales</taxon>
        <taxon>Ranunculaceae</taxon>
        <taxon>Coptidoideae</taxon>
        <taxon>Coptis</taxon>
    </lineage>
</organism>
<dbReference type="Pfam" id="PF09239">
    <property type="entry name" value="Topo-VIb_trans"/>
    <property type="match status" value="1"/>
</dbReference>
<sequence length="179" mass="20520">TSEDYLCQVLSLELRPDIVTAFDARHGDNDLNLQVGLAFWRKSREPGVKTFRLLETSPLCYEEGADAETIFALKQINWEDYNVNVQRDRVCLFVKATELENTVNCTRKRIASFIKSGIVECCTDLKEEVKMTRKERKALQEGVRKLHVDPPGNKIDNDNWLPNAMGVGWVNNRLTFEKG</sequence>
<evidence type="ECO:0000313" key="3">
    <source>
        <dbReference type="Proteomes" id="UP000631114"/>
    </source>
</evidence>
<dbReference type="InterPro" id="IPR020568">
    <property type="entry name" value="Ribosomal_Su5_D2-typ_SF"/>
</dbReference>
<protein>
    <recommendedName>
        <fullName evidence="1">DNA topoisomerase VI subunit B transducer domain-containing protein</fullName>
    </recommendedName>
</protein>
<dbReference type="GO" id="GO:0006265">
    <property type="term" value="P:DNA topological change"/>
    <property type="evidence" value="ECO:0007669"/>
    <property type="project" value="InterPro"/>
</dbReference>
<dbReference type="SUPFAM" id="SSF54211">
    <property type="entry name" value="Ribosomal protein S5 domain 2-like"/>
    <property type="match status" value="1"/>
</dbReference>
<dbReference type="Proteomes" id="UP000631114">
    <property type="component" value="Unassembled WGS sequence"/>
</dbReference>
<name>A0A835LCP3_9MAGN</name>
<dbReference type="GO" id="GO:0003677">
    <property type="term" value="F:DNA binding"/>
    <property type="evidence" value="ECO:0007669"/>
    <property type="project" value="InterPro"/>
</dbReference>
<dbReference type="GO" id="GO:0003918">
    <property type="term" value="F:DNA topoisomerase type II (double strand cut, ATP-hydrolyzing) activity"/>
    <property type="evidence" value="ECO:0007669"/>
    <property type="project" value="InterPro"/>
</dbReference>
<proteinExistence type="predicted"/>
<accession>A0A835LCP3</accession>
<feature type="non-terminal residue" evidence="2">
    <location>
        <position position="179"/>
    </location>
</feature>
<dbReference type="EMBL" id="JADFTS010000009">
    <property type="protein sequence ID" value="KAF9587647.1"/>
    <property type="molecule type" value="Genomic_DNA"/>
</dbReference>
<keyword evidence="3" id="KW-1185">Reference proteome</keyword>
<dbReference type="Gene3D" id="3.30.230.10">
    <property type="match status" value="1"/>
</dbReference>